<comment type="pathway">
    <text evidence="2">Cell wall biogenesis; peptidoglycan biosynthesis.</text>
</comment>
<protein>
    <recommendedName>
        <fullName evidence="2">Lipid II isoglutaminyl synthase (glutamine-hydrolyzing) subunit GatD</fullName>
        <ecNumber evidence="2">6.3.5.13</ecNumber>
    </recommendedName>
    <alternativeName>
        <fullName evidence="2">Lipid II isoglutaminyl synthase glutaminase subunit</fullName>
        <ecNumber evidence="2">3.5.1.2</ecNumber>
    </alternativeName>
</protein>
<keyword evidence="2" id="KW-0436">Ligase</keyword>
<keyword evidence="2" id="KW-0378">Hydrolase</keyword>
<comment type="catalytic activity">
    <reaction evidence="2">
        <text>beta-D-GlcNAc-(1-&gt;4)-Mur2Ac(oyl-L-Ala-gamma-D-Glu-L-Lys-D-Ala-D-Ala)-di-trans,octa-cis-undecaprenyl diphosphate + L-glutamine + ATP + H2O = beta-D-GlcNAc-(1-&gt;4)-Mur2Ac(oyl-L-Ala-D-isoglutaminyl-L-Lys-D-Ala-D-Ala)-di-trans,octa-cis-undecaprenyl diphosphate + L-glutamate + ADP + phosphate + H(+)</text>
        <dbReference type="Rhea" id="RHEA:57928"/>
        <dbReference type="ChEBI" id="CHEBI:15377"/>
        <dbReference type="ChEBI" id="CHEBI:15378"/>
        <dbReference type="ChEBI" id="CHEBI:29985"/>
        <dbReference type="ChEBI" id="CHEBI:30616"/>
        <dbReference type="ChEBI" id="CHEBI:43474"/>
        <dbReference type="ChEBI" id="CHEBI:58359"/>
        <dbReference type="ChEBI" id="CHEBI:60033"/>
        <dbReference type="ChEBI" id="CHEBI:62233"/>
        <dbReference type="ChEBI" id="CHEBI:456216"/>
        <dbReference type="EC" id="6.3.5.13"/>
    </reaction>
</comment>
<dbReference type="PROSITE" id="PS51274">
    <property type="entry name" value="GATASE_COBBQ"/>
    <property type="match status" value="1"/>
</dbReference>
<comment type="subunit">
    <text evidence="2">Forms a heterodimer with MurT.</text>
</comment>
<dbReference type="GO" id="GO:0009252">
    <property type="term" value="P:peptidoglycan biosynthetic process"/>
    <property type="evidence" value="ECO:0007669"/>
    <property type="project" value="UniProtKB-UniRule"/>
</dbReference>
<dbReference type="EMBL" id="FLQS01000012">
    <property type="protein sequence ID" value="SBS74567.1"/>
    <property type="molecule type" value="Genomic_DNA"/>
</dbReference>
<dbReference type="InterPro" id="IPR043702">
    <property type="entry name" value="Lipid_II_synth_GatD"/>
</dbReference>
<dbReference type="InterPro" id="IPR011698">
    <property type="entry name" value="GATase_3"/>
</dbReference>
<dbReference type="InterPro" id="IPR029062">
    <property type="entry name" value="Class_I_gatase-like"/>
</dbReference>
<sequence length="238" mass="24987">MSASTVRIGLVLPDVMGTYGDGGNAVVLRQRLRLRGIAAEIVEITLADPVPDSLDLYTLGGAEDYAQRLATKHLLAHQGLQRATARGAPVLAICAAIQVLGHWYETSAGERVEGVGLLDVTTSPQPSRTIGEVVSTPLVNGMTLPLTGFENHRGGTVLGPDARPLAAVVKGAGNRAGDGYDGAVQGSVVATYLHGPCLARNPELADLLLSRVVGPLEPLELAEVEQLRRERLAAPRRA</sequence>
<evidence type="ECO:0000259" key="3">
    <source>
        <dbReference type="Pfam" id="PF07685"/>
    </source>
</evidence>
<comment type="catalytic activity">
    <reaction evidence="2">
        <text>L-glutamine + H2O = L-glutamate + NH4(+)</text>
        <dbReference type="Rhea" id="RHEA:15889"/>
        <dbReference type="ChEBI" id="CHEBI:15377"/>
        <dbReference type="ChEBI" id="CHEBI:28938"/>
        <dbReference type="ChEBI" id="CHEBI:29985"/>
        <dbReference type="ChEBI" id="CHEBI:58359"/>
        <dbReference type="EC" id="3.5.1.2"/>
    </reaction>
</comment>
<dbReference type="CDD" id="cd01750">
    <property type="entry name" value="GATase1_CobQ"/>
    <property type="match status" value="1"/>
</dbReference>
<keyword evidence="4" id="KW-0808">Transferase</keyword>
<dbReference type="HAMAP" id="MF_02213">
    <property type="entry name" value="Lipid_II_synth_GatD"/>
    <property type="match status" value="1"/>
</dbReference>
<dbReference type="GO" id="GO:0071555">
    <property type="term" value="P:cell wall organization"/>
    <property type="evidence" value="ECO:0007669"/>
    <property type="project" value="UniProtKB-KW"/>
</dbReference>
<dbReference type="EC" id="3.5.1.2" evidence="2"/>
<evidence type="ECO:0000313" key="4">
    <source>
        <dbReference type="EMBL" id="SBS74567.1"/>
    </source>
</evidence>
<comment type="similarity">
    <text evidence="2">Belongs to the CobB/CobQ family. GatD subfamily.</text>
</comment>
<keyword evidence="2" id="KW-0133">Cell shape</keyword>
<feature type="domain" description="CobB/CobQ-like glutamine amidotransferase" evidence="3">
    <location>
        <begin position="7"/>
        <end position="201"/>
    </location>
</feature>
<feature type="active site" description="Nucleophile" evidence="2">
    <location>
        <position position="94"/>
    </location>
</feature>
<evidence type="ECO:0000256" key="1">
    <source>
        <dbReference type="ARBA" id="ARBA00022962"/>
    </source>
</evidence>
<dbReference type="PANTHER" id="PTHR21343:SF9">
    <property type="entry name" value="LIPID II ISOGLUTAMINYL SYNTHASE (GLUTAMINE-HYDROLYZING) SUBUNIT GATD"/>
    <property type="match status" value="1"/>
</dbReference>
<proteinExistence type="inferred from homology"/>
<keyword evidence="2" id="KW-0961">Cell wall biogenesis/degradation</keyword>
<accession>A0A1Y5P7F3</accession>
<dbReference type="EC" id="6.3.5.13" evidence="2"/>
<gene>
    <name evidence="2" type="primary">gatD</name>
    <name evidence="4" type="ORF">MHPYR_20104</name>
</gene>
<dbReference type="GO" id="GO:0004359">
    <property type="term" value="F:glutaminase activity"/>
    <property type="evidence" value="ECO:0007669"/>
    <property type="project" value="UniProtKB-UniRule"/>
</dbReference>
<reference evidence="4" key="1">
    <citation type="submission" date="2016-03" db="EMBL/GenBank/DDBJ databases">
        <authorList>
            <person name="Ploux O."/>
        </authorList>
    </citation>
    <scope>NUCLEOTIDE SEQUENCE</scope>
    <source>
        <strain evidence="4">UC10</strain>
    </source>
</reference>
<dbReference type="PANTHER" id="PTHR21343">
    <property type="entry name" value="DETHIOBIOTIN SYNTHETASE"/>
    <property type="match status" value="1"/>
</dbReference>
<dbReference type="Pfam" id="PF07685">
    <property type="entry name" value="GATase_3"/>
    <property type="match status" value="1"/>
</dbReference>
<dbReference type="GO" id="GO:0008360">
    <property type="term" value="P:regulation of cell shape"/>
    <property type="evidence" value="ECO:0007669"/>
    <property type="project" value="UniProtKB-KW"/>
</dbReference>
<dbReference type="UniPathway" id="UPA00219"/>
<dbReference type="GO" id="GO:0140282">
    <property type="term" value="F:carbon-nitrogen ligase activity on lipid II"/>
    <property type="evidence" value="ECO:0007669"/>
    <property type="project" value="UniProtKB-UniRule"/>
</dbReference>
<dbReference type="Gene3D" id="3.40.50.880">
    <property type="match status" value="1"/>
</dbReference>
<evidence type="ECO:0000256" key="2">
    <source>
        <dbReference type="HAMAP-Rule" id="MF_02213"/>
    </source>
</evidence>
<dbReference type="GO" id="GO:0016740">
    <property type="term" value="F:transferase activity"/>
    <property type="evidence" value="ECO:0007669"/>
    <property type="project" value="UniProtKB-KW"/>
</dbReference>
<dbReference type="InterPro" id="IPR033949">
    <property type="entry name" value="CobQ_GATase1"/>
</dbReference>
<comment type="function">
    <text evidence="2">The lipid II isoglutaminyl synthase complex catalyzes the formation of alpha-D-isoglutamine in the cell wall lipid II stem peptide. The GatD subunit catalyzes the hydrolysis of glutamine to glutamate and ammonia. The resulting ammonia molecule is channeled to the active site of MurT.</text>
</comment>
<feature type="active site" evidence="2">
    <location>
        <position position="194"/>
    </location>
</feature>
<keyword evidence="1 2" id="KW-0315">Glutamine amidotransferase</keyword>
<feature type="binding site" evidence="2">
    <location>
        <position position="128"/>
    </location>
    <ligand>
        <name>substrate</name>
    </ligand>
</feature>
<dbReference type="AlphaFoldDB" id="A0A1Y5P7F3"/>
<name>A0A1Y5P7F3_9MYCO</name>
<dbReference type="GO" id="GO:0009236">
    <property type="term" value="P:cobalamin biosynthetic process"/>
    <property type="evidence" value="ECO:0007669"/>
    <property type="project" value="InterPro"/>
</dbReference>
<organism evidence="4">
    <name type="scientific">uncultured Mycobacterium sp</name>
    <dbReference type="NCBI Taxonomy" id="171292"/>
    <lineage>
        <taxon>Bacteria</taxon>
        <taxon>Bacillati</taxon>
        <taxon>Actinomycetota</taxon>
        <taxon>Actinomycetes</taxon>
        <taxon>Mycobacteriales</taxon>
        <taxon>Mycobacteriaceae</taxon>
        <taxon>Mycobacterium</taxon>
        <taxon>environmental samples</taxon>
    </lineage>
</organism>
<keyword evidence="2" id="KW-0573">Peptidoglycan synthesis</keyword>
<dbReference type="SUPFAM" id="SSF52317">
    <property type="entry name" value="Class I glutamine amidotransferase-like"/>
    <property type="match status" value="1"/>
</dbReference>